<dbReference type="PANTHER" id="PTHR10314">
    <property type="entry name" value="CYSTATHIONINE BETA-SYNTHASE"/>
    <property type="match status" value="1"/>
</dbReference>
<gene>
    <name evidence="4" type="ORF">UABAM_05341</name>
</gene>
<sequence>MIDLTTNEKQLANVVQRAKEKNIIIPTFAQQKNPDLIPGKIKDELKNIGLEDLHPRNLFRISWKNEPQKHGGLYGSVNYVEIPPEISGVKARIFVILGHWFPIRAHKVGATFGCLVPQLVTGQFDPTTHEAAWPSTGNFCRGGAYNSALLGCKSIAILPEEMSAERFEWLQKVAGEIIATPGCESNVKEIFDKCWELKRERKNVVIFNQFEEPGNHLWHYAVTGNAMVEVLKNNMREGDRCRAVISSSGSAGTTACGDLIKEVFPQAKIAVAEALQCPTLLYNGFGGHKIEGIGDKHIPWIHNTRNTDLVVAVDDNHCMNLSRLFNEEKGHEYLKTQGVSDEVIAQLPLFGISAICNLLSTIKVAKYYEMDEKDVLITVATDGMDLYQTRIEQLREEFGDYREIDAAKDYHASLMATTLDNMLELTYYEKKRIHSLKYYTWVEQQQRDVKELDAQWQDPQYWKKIHAMEEKIDEKIMEFNERVQG</sequence>
<dbReference type="KEGG" id="uam:UABAM_05341"/>
<evidence type="ECO:0000259" key="3">
    <source>
        <dbReference type="Pfam" id="PF00291"/>
    </source>
</evidence>
<evidence type="ECO:0000313" key="5">
    <source>
        <dbReference type="Proteomes" id="UP000326354"/>
    </source>
</evidence>
<dbReference type="RefSeq" id="WP_151970975.1">
    <property type="nucleotide sequence ID" value="NZ_AP019860.1"/>
</dbReference>
<dbReference type="InterPro" id="IPR050214">
    <property type="entry name" value="Cys_Synth/Cystath_Beta-Synth"/>
</dbReference>
<dbReference type="InterPro" id="IPR001926">
    <property type="entry name" value="TrpB-like_PALP"/>
</dbReference>
<dbReference type="Gene3D" id="3.40.50.1100">
    <property type="match status" value="2"/>
</dbReference>
<keyword evidence="5" id="KW-1185">Reference proteome</keyword>
<dbReference type="EMBL" id="AP019860">
    <property type="protein sequence ID" value="BBM86939.1"/>
    <property type="molecule type" value="Genomic_DNA"/>
</dbReference>
<proteinExistence type="predicted"/>
<evidence type="ECO:0000313" key="4">
    <source>
        <dbReference type="EMBL" id="BBM86939.1"/>
    </source>
</evidence>
<dbReference type="GO" id="GO:1901605">
    <property type="term" value="P:alpha-amino acid metabolic process"/>
    <property type="evidence" value="ECO:0007669"/>
    <property type="project" value="UniProtKB-ARBA"/>
</dbReference>
<evidence type="ECO:0000256" key="2">
    <source>
        <dbReference type="ARBA" id="ARBA00022898"/>
    </source>
</evidence>
<keyword evidence="2" id="KW-0663">Pyridoxal phosphate</keyword>
<protein>
    <submittedName>
        <fullName evidence="4">Pyridoxal-5'-phosphate-dependent protein subunit beta</fullName>
    </submittedName>
</protein>
<dbReference type="Proteomes" id="UP000326354">
    <property type="component" value="Chromosome"/>
</dbReference>
<reference evidence="4 5" key="1">
    <citation type="submission" date="2019-08" db="EMBL/GenBank/DDBJ databases">
        <title>Complete genome sequence of Candidatus Uab amorphum.</title>
        <authorList>
            <person name="Shiratori T."/>
            <person name="Suzuki S."/>
            <person name="Kakizawa Y."/>
            <person name="Ishida K."/>
        </authorList>
    </citation>
    <scope>NUCLEOTIDE SEQUENCE [LARGE SCALE GENOMIC DNA]</scope>
    <source>
        <strain evidence="4 5">SRT547</strain>
    </source>
</reference>
<dbReference type="AlphaFoldDB" id="A0A5S9IRU7"/>
<dbReference type="OrthoDB" id="9767775at2"/>
<dbReference type="Pfam" id="PF00291">
    <property type="entry name" value="PALP"/>
    <property type="match status" value="1"/>
</dbReference>
<name>A0A5S9IRU7_UABAM</name>
<dbReference type="InterPro" id="IPR036052">
    <property type="entry name" value="TrpB-like_PALP_sf"/>
</dbReference>
<dbReference type="SUPFAM" id="SSF53686">
    <property type="entry name" value="Tryptophan synthase beta subunit-like PLP-dependent enzymes"/>
    <property type="match status" value="1"/>
</dbReference>
<accession>A0A5S9IRU7</accession>
<feature type="domain" description="Tryptophan synthase beta chain-like PALP" evidence="3">
    <location>
        <begin position="134"/>
        <end position="330"/>
    </location>
</feature>
<evidence type="ECO:0000256" key="1">
    <source>
        <dbReference type="ARBA" id="ARBA00001933"/>
    </source>
</evidence>
<organism evidence="4 5">
    <name type="scientific">Uabimicrobium amorphum</name>
    <dbReference type="NCBI Taxonomy" id="2596890"/>
    <lineage>
        <taxon>Bacteria</taxon>
        <taxon>Pseudomonadati</taxon>
        <taxon>Planctomycetota</taxon>
        <taxon>Candidatus Uabimicrobiia</taxon>
        <taxon>Candidatus Uabimicrobiales</taxon>
        <taxon>Candidatus Uabimicrobiaceae</taxon>
        <taxon>Candidatus Uabimicrobium</taxon>
    </lineage>
</organism>
<comment type="cofactor">
    <cofactor evidence="1">
        <name>pyridoxal 5'-phosphate</name>
        <dbReference type="ChEBI" id="CHEBI:597326"/>
    </cofactor>
</comment>